<reference evidence="2 3" key="1">
    <citation type="submission" date="2013-09" db="EMBL/GenBank/DDBJ databases">
        <title>Genome sequencing of Arenimonas metalli.</title>
        <authorList>
            <person name="Chen F."/>
            <person name="Wang G."/>
        </authorList>
    </citation>
    <scope>NUCLEOTIDE SEQUENCE [LARGE SCALE GENOMIC DNA]</scope>
    <source>
        <strain evidence="2 3">CF5-1</strain>
    </source>
</reference>
<evidence type="ECO:0000313" key="3">
    <source>
        <dbReference type="Proteomes" id="UP000029393"/>
    </source>
</evidence>
<evidence type="ECO:0000256" key="1">
    <source>
        <dbReference type="SAM" id="SignalP"/>
    </source>
</evidence>
<feature type="signal peptide" evidence="1">
    <location>
        <begin position="1"/>
        <end position="23"/>
    </location>
</feature>
<keyword evidence="1" id="KW-0732">Signal</keyword>
<protein>
    <submittedName>
        <fullName evidence="2">Uncharacterized protein</fullName>
    </submittedName>
</protein>
<dbReference type="Proteomes" id="UP000029393">
    <property type="component" value="Unassembled WGS sequence"/>
</dbReference>
<dbReference type="EMBL" id="AVCK01000019">
    <property type="protein sequence ID" value="KFN46132.1"/>
    <property type="molecule type" value="Genomic_DNA"/>
</dbReference>
<feature type="chain" id="PRO_5001870788" evidence="1">
    <location>
        <begin position="24"/>
        <end position="233"/>
    </location>
</feature>
<comment type="caution">
    <text evidence="2">The sequence shown here is derived from an EMBL/GenBank/DDBJ whole genome shotgun (WGS) entry which is preliminary data.</text>
</comment>
<accession>A0A091B3J6</accession>
<dbReference type="AlphaFoldDB" id="A0A091B3J6"/>
<organism evidence="2 3">
    <name type="scientific">Arenimonas metalli CF5-1</name>
    <dbReference type="NCBI Taxonomy" id="1384056"/>
    <lineage>
        <taxon>Bacteria</taxon>
        <taxon>Pseudomonadati</taxon>
        <taxon>Pseudomonadota</taxon>
        <taxon>Gammaproteobacteria</taxon>
        <taxon>Lysobacterales</taxon>
        <taxon>Lysobacteraceae</taxon>
        <taxon>Arenimonas</taxon>
    </lineage>
</organism>
<name>A0A091B3J6_9GAMM</name>
<dbReference type="RefSeq" id="WP_034212286.1">
    <property type="nucleotide sequence ID" value="NZ_AVCK01000019.1"/>
</dbReference>
<proteinExistence type="predicted"/>
<sequence length="233" mass="26044">MRRTALIRRTLAPVLLAAGLAHAGPPTAFPEIDAATATYRLAVVELEAQGELPQFAECKMPEVLCMDPAPTWFRARVLDTLHGPSLPPRFHGATTSHYGPMQMASPQYGKPRLMLLMSDGDRHVMLRYANGFLAEDRQGFLHLVLVNSRPVWWLPCGAMDLKEPIHDAALARASRTPLEHYREYMADEDRAEYRVRGHHAYPRHSIPMAKLAAWLARQPDLPANLQCKPQAAG</sequence>
<evidence type="ECO:0000313" key="2">
    <source>
        <dbReference type="EMBL" id="KFN46132.1"/>
    </source>
</evidence>
<keyword evidence="3" id="KW-1185">Reference proteome</keyword>
<dbReference type="PATRIC" id="fig|1384056.3.peg.1464"/>
<gene>
    <name evidence="2" type="ORF">N787_11240</name>
</gene>